<dbReference type="GO" id="GO:0045259">
    <property type="term" value="C:proton-transporting ATP synthase complex"/>
    <property type="evidence" value="ECO:0007669"/>
    <property type="project" value="UniProtKB-KW"/>
</dbReference>
<dbReference type="PANTHER" id="PTHR39937:SF1">
    <property type="entry name" value="ATP SYNTHASE PROTEIN 8"/>
    <property type="match status" value="1"/>
</dbReference>
<protein>
    <recommendedName>
        <fullName evidence="12">ATP synthase complex subunit 8</fullName>
    </recommendedName>
</protein>
<dbReference type="InterPro" id="IPR050635">
    <property type="entry name" value="ATPase_protein_8"/>
</dbReference>
<feature type="transmembrane region" description="Helical" evidence="13">
    <location>
        <begin position="6"/>
        <end position="24"/>
    </location>
</feature>
<evidence type="ECO:0000256" key="10">
    <source>
        <dbReference type="ARBA" id="ARBA00023136"/>
    </source>
</evidence>
<dbReference type="PANTHER" id="PTHR39937">
    <property type="entry name" value="ATP SYNTHASE PROTEIN 8"/>
    <property type="match status" value="1"/>
</dbReference>
<proteinExistence type="inferred from homology"/>
<keyword evidence="10 13" id="KW-0472">Membrane</keyword>
<keyword evidence="7 13" id="KW-1133">Transmembrane helix</keyword>
<keyword evidence="9 12" id="KW-0496">Mitochondrion</keyword>
<dbReference type="GO" id="GO:0015078">
    <property type="term" value="F:proton transmembrane transporter activity"/>
    <property type="evidence" value="ECO:0007669"/>
    <property type="project" value="InterPro"/>
</dbReference>
<evidence type="ECO:0000256" key="6">
    <source>
        <dbReference type="ARBA" id="ARBA00022781"/>
    </source>
</evidence>
<evidence type="ECO:0000256" key="1">
    <source>
        <dbReference type="ARBA" id="ARBA00004304"/>
    </source>
</evidence>
<dbReference type="GO" id="GO:0031966">
    <property type="term" value="C:mitochondrial membrane"/>
    <property type="evidence" value="ECO:0007669"/>
    <property type="project" value="UniProtKB-SubCell"/>
</dbReference>
<evidence type="ECO:0000256" key="7">
    <source>
        <dbReference type="ARBA" id="ARBA00022989"/>
    </source>
</evidence>
<dbReference type="InterPro" id="IPR001421">
    <property type="entry name" value="ATP8_metazoa"/>
</dbReference>
<accession>C9D8C4</accession>
<reference evidence="14" key="1">
    <citation type="journal article" date="2009" name="Mol. Phylogenet. Evol.">
        <title>A mitogenomic perspective on the phylogeny and biogeography of living caecilians (Amphibia: Gymnophiona).</title>
        <authorList>
            <person name="Zhang P."/>
            <person name="Wake M.H."/>
        </authorList>
    </citation>
    <scope>NUCLEOTIDE SEQUENCE</scope>
</reference>
<name>C9D8C4_9AMPH</name>
<evidence type="ECO:0000256" key="2">
    <source>
        <dbReference type="ARBA" id="ARBA00008892"/>
    </source>
</evidence>
<keyword evidence="5 12" id="KW-0812">Transmembrane</keyword>
<dbReference type="Pfam" id="PF00895">
    <property type="entry name" value="ATP-synt_8"/>
    <property type="match status" value="1"/>
</dbReference>
<comment type="similarity">
    <text evidence="2 12">Belongs to the ATPase protein 8 family.</text>
</comment>
<keyword evidence="6 12" id="KW-0375">Hydrogen ion transport</keyword>
<comment type="subcellular location">
    <subcellularLocation>
        <location evidence="1 12">Mitochondrion membrane</location>
        <topology evidence="1 12">Single-pass membrane protein</topology>
    </subcellularLocation>
</comment>
<evidence type="ECO:0000256" key="9">
    <source>
        <dbReference type="ARBA" id="ARBA00023128"/>
    </source>
</evidence>
<keyword evidence="3 12" id="KW-0813">Transport</keyword>
<evidence type="ECO:0000256" key="3">
    <source>
        <dbReference type="ARBA" id="ARBA00022448"/>
    </source>
</evidence>
<dbReference type="EMBL" id="GQ244468">
    <property type="protein sequence ID" value="ACS37057.1"/>
    <property type="molecule type" value="Genomic_DNA"/>
</dbReference>
<evidence type="ECO:0000256" key="8">
    <source>
        <dbReference type="ARBA" id="ARBA00023065"/>
    </source>
</evidence>
<evidence type="ECO:0000313" key="14">
    <source>
        <dbReference type="EMBL" id="ACS37057.1"/>
    </source>
</evidence>
<evidence type="ECO:0000256" key="4">
    <source>
        <dbReference type="ARBA" id="ARBA00022547"/>
    </source>
</evidence>
<evidence type="ECO:0000256" key="12">
    <source>
        <dbReference type="RuleBase" id="RU003661"/>
    </source>
</evidence>
<evidence type="ECO:0000256" key="11">
    <source>
        <dbReference type="ARBA" id="ARBA00023310"/>
    </source>
</evidence>
<gene>
    <name evidence="14" type="primary">ATP8</name>
</gene>
<organism evidence="14">
    <name type="scientific">Rhinatrema nigrum</name>
    <name type="common">black caecilian</name>
    <dbReference type="NCBI Taxonomy" id="650640"/>
    <lineage>
        <taxon>Eukaryota</taxon>
        <taxon>Metazoa</taxon>
        <taxon>Chordata</taxon>
        <taxon>Craniata</taxon>
        <taxon>Vertebrata</taxon>
        <taxon>Euteleostomi</taxon>
        <taxon>Amphibia</taxon>
        <taxon>Gymnophiona</taxon>
        <taxon>Rhinatrematidae</taxon>
        <taxon>Rhinatrema</taxon>
    </lineage>
</organism>
<evidence type="ECO:0000256" key="5">
    <source>
        <dbReference type="ARBA" id="ARBA00022692"/>
    </source>
</evidence>
<keyword evidence="4 12" id="KW-0138">CF(0)</keyword>
<dbReference type="AlphaFoldDB" id="C9D8C4"/>
<dbReference type="GO" id="GO:0015986">
    <property type="term" value="P:proton motive force-driven ATP synthesis"/>
    <property type="evidence" value="ECO:0007669"/>
    <property type="project" value="InterPro"/>
</dbReference>
<keyword evidence="8 12" id="KW-0406">Ion transport</keyword>
<evidence type="ECO:0000256" key="13">
    <source>
        <dbReference type="SAM" id="Phobius"/>
    </source>
</evidence>
<geneLocation type="mitochondrion" evidence="14"/>
<keyword evidence="11" id="KW-0066">ATP synthesis</keyword>
<sequence>MPQLNPNPWFIIMLFSWLIFLMMIPTKIVKHQPMNATTEPTKTHDQTPWIWPWH</sequence>